<reference evidence="2 3" key="1">
    <citation type="journal article" date="2023" name="Access Microbiol">
        <title>The genome of a steinernematid-associated Pseudomonas piscis bacterium encodes the biosynthesis of insect toxins.</title>
        <authorList>
            <person name="Awori R.M."/>
            <person name="Hendre P."/>
            <person name="Amugune N.O."/>
        </authorList>
    </citation>
    <scope>NUCLEOTIDE SEQUENCE [LARGE SCALE GENOMIC DNA]</scope>
    <source>
        <strain evidence="2 3">97</strain>
    </source>
</reference>
<keyword evidence="1" id="KW-1133">Transmembrane helix</keyword>
<sequence length="41" mass="4742">MALTPLISMLGILIPYNIVFYPCLIGENGTKYQPEIHFPFW</sequence>
<name>A0ABY9XHI9_9GAMM</name>
<accession>A0ABY9XHI9</accession>
<organism evidence="2 3">
    <name type="scientific">Xenorhabdus griffiniae</name>
    <dbReference type="NCBI Taxonomy" id="351672"/>
    <lineage>
        <taxon>Bacteria</taxon>
        <taxon>Pseudomonadati</taxon>
        <taxon>Pseudomonadota</taxon>
        <taxon>Gammaproteobacteria</taxon>
        <taxon>Enterobacterales</taxon>
        <taxon>Morganellaceae</taxon>
        <taxon>Xenorhabdus</taxon>
    </lineage>
</organism>
<keyword evidence="1" id="KW-0472">Membrane</keyword>
<evidence type="ECO:0000313" key="3">
    <source>
        <dbReference type="Proteomes" id="UP001300348"/>
    </source>
</evidence>
<dbReference type="Proteomes" id="UP001300348">
    <property type="component" value="Chromosome"/>
</dbReference>
<dbReference type="RefSeq" id="WP_265575762.1">
    <property type="nucleotide sequence ID" value="NZ_CAWPOC010000234.1"/>
</dbReference>
<dbReference type="GeneID" id="88857974"/>
<proteinExistence type="predicted"/>
<evidence type="ECO:0000313" key="2">
    <source>
        <dbReference type="EMBL" id="WNH02076.1"/>
    </source>
</evidence>
<feature type="transmembrane region" description="Helical" evidence="1">
    <location>
        <begin position="6"/>
        <end position="24"/>
    </location>
</feature>
<protein>
    <submittedName>
        <fullName evidence="2">Uncharacterized protein</fullName>
    </submittedName>
</protein>
<keyword evidence="1" id="KW-0812">Transmembrane</keyword>
<keyword evidence="3" id="KW-1185">Reference proteome</keyword>
<dbReference type="EMBL" id="CP133647">
    <property type="protein sequence ID" value="WNH02076.1"/>
    <property type="molecule type" value="Genomic_DNA"/>
</dbReference>
<evidence type="ECO:0000256" key="1">
    <source>
        <dbReference type="SAM" id="Phobius"/>
    </source>
</evidence>
<gene>
    <name evidence="2" type="ORF">QL112_020420</name>
</gene>